<dbReference type="PANTHER" id="PTHR10133:SF27">
    <property type="entry name" value="DNA POLYMERASE NU"/>
    <property type="match status" value="1"/>
</dbReference>
<evidence type="ECO:0000259" key="3">
    <source>
        <dbReference type="SMART" id="SM00482"/>
    </source>
</evidence>
<protein>
    <submittedName>
        <fullName evidence="4">DNA polymerase I A, chloroplastic</fullName>
    </submittedName>
</protein>
<dbReference type="SUPFAM" id="SSF56672">
    <property type="entry name" value="DNA/RNA polymerases"/>
    <property type="match status" value="1"/>
</dbReference>
<dbReference type="Proteomes" id="UP000241890">
    <property type="component" value="Unassembled WGS sequence"/>
</dbReference>
<feature type="domain" description="DNA-directed DNA polymerase family A palm" evidence="3">
    <location>
        <begin position="955"/>
        <end position="1183"/>
    </location>
</feature>
<dbReference type="InterPro" id="IPR012337">
    <property type="entry name" value="RNaseH-like_sf"/>
</dbReference>
<dbReference type="AlphaFoldDB" id="A0A2R5GMY8"/>
<feature type="compositionally biased region" description="Basic and acidic residues" evidence="2">
    <location>
        <begin position="39"/>
        <end position="262"/>
    </location>
</feature>
<dbReference type="GO" id="GO:0006302">
    <property type="term" value="P:double-strand break repair"/>
    <property type="evidence" value="ECO:0007669"/>
    <property type="project" value="TreeGrafter"/>
</dbReference>
<dbReference type="GO" id="GO:0003677">
    <property type="term" value="F:DNA binding"/>
    <property type="evidence" value="ECO:0007669"/>
    <property type="project" value="InterPro"/>
</dbReference>
<keyword evidence="1" id="KW-0235">DNA replication</keyword>
<reference evidence="4 5" key="1">
    <citation type="submission" date="2017-12" db="EMBL/GenBank/DDBJ databases">
        <title>Sequencing, de novo assembly and annotation of complete genome of a new Thraustochytrid species, strain FCC1311.</title>
        <authorList>
            <person name="Sedici K."/>
            <person name="Godart F."/>
            <person name="Aiese Cigliano R."/>
            <person name="Sanseverino W."/>
            <person name="Barakat M."/>
            <person name="Ortet P."/>
            <person name="Marechal E."/>
            <person name="Cagnac O."/>
            <person name="Amato A."/>
        </authorList>
    </citation>
    <scope>NUCLEOTIDE SEQUENCE [LARGE SCALE GENOMIC DNA]</scope>
</reference>
<proteinExistence type="predicted"/>
<name>A0A2R5GMY8_9STRA</name>
<evidence type="ECO:0000256" key="2">
    <source>
        <dbReference type="SAM" id="MobiDB-lite"/>
    </source>
</evidence>
<evidence type="ECO:0000313" key="5">
    <source>
        <dbReference type="Proteomes" id="UP000241890"/>
    </source>
</evidence>
<sequence length="1221" mass="132235">MPTAGIKKKAKSGAAAKEEAKSAAMAKEEEALLATASTKESKSAAVAKEEAKSAAGKKEEAKSAGVAKEKAKPASSSKKESKSSAGKKEEAKPASSSKKEAKSSAGKKEEAKSAGVAKEEAKSAAGKKEEAKSAGVAKEEAKPASSSKKEAKTSAGKKEEAKPASSSKKEAKSSAGKKEEAKSAGVAKEEAKSAAGKKEEAKSAGVAKEEAKPASSSKKEAKTSAGKKEEAKPASSSKKEAKSAARKKEETQSAAGKKEEAKSAAGKKASGSEAKRSKEDSFNISSSSLPIIKPSPICVFLEELKKTKSTIADLRQLISAQVSSIDKQITHLADVEDRHLQNASVRYMDAILGKNQTPNHMAAPQSIQSATPTLAEPRSESREVANESLTPSPFSYVPSETSLKPSKSMPESSQRSLQRSFETRVDPPTPKAVVSGATASSSMLSWEVDSNGEPLTISPSTSGGFDVWTIETESAAHELMTRIKALPPDIAILGCDTEVIIDIKNTSPVGNGVVTCVSIAFPTLEDFTQVHTNEKDLAKNFPSIANGEAKLRLPPKRLCAWIDVMGDGAQHDPMGLLKIIAPALEAKASPRKVWHNYSFDRHVLFNHNVDCHGLAGDTMHMGRLTHNGRIEGYSLAALSQKFLETPDLGKTPMLDLFGRPKILASGKPGKSLELPPIDEIQIGEKRDQWIAYSCLDSVACLKLYFTFRQTLETMFIAKEESAVPKSLFQVYEENLLPFAHVLTEMEREGIQIDVEHLENIAVQSKADLKENMTAFRNWVRESGALVNPDDADNINLNSPKQRAALIHGPKSMGEDADIIELPGLKKKTTVQFRGLGLPVIAQTATEQPKTGAGQLQALAGDVTRDPPRWGIAYETLEEKNPGAGEAACLGLSKLTTSLAIEKLIGTFIEPLIQRANSDVERRVHTSLNFNTDTGRLSASNPNLQNQPALEKDIYKIRKAFTCRPGNRLIVADYGQLELRVLAHLANCKSMIDAFIAGGDFHSRTALSMFDHIANDKEVILEWDKAANGNKPPPYPLIKDKYASERRQAKVLNFSIAYGKTAFGLANDFGVSVDEAQAIVDRWYNARPEVRDWQEQTIKFCQKNGYVETIWGRRRPLEKINSSNTSLRRASERAAINTPIQGSAADIVMSAMNKLYANQAFRDLGWRMILQVHDEIIAEGPEESTKEAMEILRECMENPLDYVLGVDMIVDADAANDWYEAK</sequence>
<dbReference type="Gene3D" id="3.30.420.10">
    <property type="entry name" value="Ribonuclease H-like superfamily/Ribonuclease H"/>
    <property type="match status" value="1"/>
</dbReference>
<feature type="region of interest" description="Disordered" evidence="2">
    <location>
        <begin position="1"/>
        <end position="286"/>
    </location>
</feature>
<dbReference type="InterPro" id="IPR043502">
    <property type="entry name" value="DNA/RNA_pol_sf"/>
</dbReference>
<dbReference type="OrthoDB" id="275278at2759"/>
<dbReference type="EMBL" id="BEYU01000119">
    <property type="protein sequence ID" value="GBG32257.1"/>
    <property type="molecule type" value="Genomic_DNA"/>
</dbReference>
<dbReference type="SMART" id="SM00482">
    <property type="entry name" value="POLAc"/>
    <property type="match status" value="1"/>
</dbReference>
<dbReference type="InterPro" id="IPR001098">
    <property type="entry name" value="DNA-dir_DNA_pol_A_palm_dom"/>
</dbReference>
<evidence type="ECO:0000256" key="1">
    <source>
        <dbReference type="ARBA" id="ARBA00022705"/>
    </source>
</evidence>
<comment type="caution">
    <text evidence="4">The sequence shown here is derived from an EMBL/GenBank/DDBJ whole genome shotgun (WGS) entry which is preliminary data.</text>
</comment>
<feature type="compositionally biased region" description="Low complexity" evidence="2">
    <location>
        <begin position="263"/>
        <end position="272"/>
    </location>
</feature>
<dbReference type="Pfam" id="PF00476">
    <property type="entry name" value="DNA_pol_A"/>
    <property type="match status" value="2"/>
</dbReference>
<feature type="compositionally biased region" description="Polar residues" evidence="2">
    <location>
        <begin position="387"/>
        <end position="420"/>
    </location>
</feature>
<dbReference type="SUPFAM" id="SSF53098">
    <property type="entry name" value="Ribonuclease H-like"/>
    <property type="match status" value="1"/>
</dbReference>
<dbReference type="InterPro" id="IPR036397">
    <property type="entry name" value="RNaseH_sf"/>
</dbReference>
<dbReference type="GO" id="GO:0003887">
    <property type="term" value="F:DNA-directed DNA polymerase activity"/>
    <property type="evidence" value="ECO:0007669"/>
    <property type="project" value="InterPro"/>
</dbReference>
<dbReference type="CDD" id="cd08640">
    <property type="entry name" value="DNA_pol_A_plastid_like"/>
    <property type="match status" value="1"/>
</dbReference>
<dbReference type="Gene3D" id="1.10.150.20">
    <property type="entry name" value="5' to 3' exonuclease, C-terminal subdomain"/>
    <property type="match status" value="1"/>
</dbReference>
<keyword evidence="5" id="KW-1185">Reference proteome</keyword>
<dbReference type="InParanoid" id="A0A2R5GMY8"/>
<dbReference type="Gene3D" id="3.30.70.370">
    <property type="match status" value="1"/>
</dbReference>
<dbReference type="InterPro" id="IPR002298">
    <property type="entry name" value="DNA_polymerase_A"/>
</dbReference>
<organism evidence="4 5">
    <name type="scientific">Hondaea fermentalgiana</name>
    <dbReference type="NCBI Taxonomy" id="2315210"/>
    <lineage>
        <taxon>Eukaryota</taxon>
        <taxon>Sar</taxon>
        <taxon>Stramenopiles</taxon>
        <taxon>Bigyra</taxon>
        <taxon>Labyrinthulomycetes</taxon>
        <taxon>Thraustochytrida</taxon>
        <taxon>Thraustochytriidae</taxon>
        <taxon>Hondaea</taxon>
    </lineage>
</organism>
<accession>A0A2R5GMY8</accession>
<feature type="region of interest" description="Disordered" evidence="2">
    <location>
        <begin position="359"/>
        <end position="436"/>
    </location>
</feature>
<evidence type="ECO:0000313" key="4">
    <source>
        <dbReference type="EMBL" id="GBG32257.1"/>
    </source>
</evidence>
<feature type="compositionally biased region" description="Basic residues" evidence="2">
    <location>
        <begin position="1"/>
        <end position="11"/>
    </location>
</feature>
<feature type="compositionally biased region" description="Polar residues" evidence="2">
    <location>
        <begin position="359"/>
        <end position="372"/>
    </location>
</feature>
<dbReference type="PANTHER" id="PTHR10133">
    <property type="entry name" value="DNA POLYMERASE I"/>
    <property type="match status" value="1"/>
</dbReference>
<dbReference type="GO" id="GO:0006261">
    <property type="term" value="P:DNA-templated DNA replication"/>
    <property type="evidence" value="ECO:0007669"/>
    <property type="project" value="InterPro"/>
</dbReference>
<gene>
    <name evidence="4" type="ORF">FCC1311_084822</name>
</gene>
<feature type="compositionally biased region" description="Basic and acidic residues" evidence="2">
    <location>
        <begin position="16"/>
        <end position="30"/>
    </location>
</feature>
<dbReference type="Gene3D" id="1.20.1060.10">
    <property type="entry name" value="Taq DNA Polymerase, Chain T, domain 4"/>
    <property type="match status" value="1"/>
</dbReference>
<dbReference type="PRINTS" id="PR00868">
    <property type="entry name" value="DNAPOLI"/>
</dbReference>